<proteinExistence type="predicted"/>
<dbReference type="AlphaFoldDB" id="A0A4U5J9A8"/>
<accession>A0A4U5J9A8</accession>
<dbReference type="RefSeq" id="WP_137276699.1">
    <property type="nucleotide sequence ID" value="NZ_QKNX01000003.1"/>
</dbReference>
<evidence type="ECO:0000313" key="1">
    <source>
        <dbReference type="EMBL" id="TKR25692.1"/>
    </source>
</evidence>
<dbReference type="Proteomes" id="UP000308037">
    <property type="component" value="Unassembled WGS sequence"/>
</dbReference>
<evidence type="ECO:0000313" key="2">
    <source>
        <dbReference type="Proteomes" id="UP000308037"/>
    </source>
</evidence>
<gene>
    <name evidence="1" type="ORF">DM868_09785</name>
</gene>
<comment type="caution">
    <text evidence="1">The sequence shown here is derived from an EMBL/GenBank/DDBJ whole genome shotgun (WGS) entry which is preliminary data.</text>
</comment>
<dbReference type="OrthoDB" id="350727at2157"/>
<keyword evidence="2" id="KW-1185">Reference proteome</keyword>
<organism evidence="1 2">
    <name type="scientific">Natronomonas salsuginis</name>
    <dbReference type="NCBI Taxonomy" id="2217661"/>
    <lineage>
        <taxon>Archaea</taxon>
        <taxon>Methanobacteriati</taxon>
        <taxon>Methanobacteriota</taxon>
        <taxon>Stenosarchaea group</taxon>
        <taxon>Halobacteria</taxon>
        <taxon>Halobacteriales</taxon>
        <taxon>Natronomonadaceae</taxon>
        <taxon>Natronomonas</taxon>
    </lineage>
</organism>
<dbReference type="EMBL" id="QKNX01000003">
    <property type="protein sequence ID" value="TKR25692.1"/>
    <property type="molecule type" value="Genomic_DNA"/>
</dbReference>
<reference evidence="1 2" key="1">
    <citation type="submission" date="2019-04" db="EMBL/GenBank/DDBJ databases">
        <title>Natronomonas sp. F20-122 a newhaloarchaeon isolated from a saline saltern of Isla Bacuta, Huelva, Spain.</title>
        <authorList>
            <person name="Duran-Viseras A."/>
            <person name="Sanchez-Porro C."/>
            <person name="Ventosa A."/>
        </authorList>
    </citation>
    <scope>NUCLEOTIDE SEQUENCE [LARGE SCALE GENOMIC DNA]</scope>
    <source>
        <strain evidence="1 2">F20-122</strain>
    </source>
</reference>
<name>A0A4U5J9A8_9EURY</name>
<sequence length="61" mass="6343">MSGPAVLYRLSRPSASGLDPKAVHPSGSSTKLIGNDVSGFDDLIADQGDETKLPMPFDPDA</sequence>
<protein>
    <submittedName>
        <fullName evidence="1">Uncharacterized protein</fullName>
    </submittedName>
</protein>